<keyword evidence="2" id="KW-1185">Reference proteome</keyword>
<reference evidence="1 2" key="1">
    <citation type="submission" date="2020-10" db="EMBL/GenBank/DDBJ databases">
        <title>Phylogeny of dyella-like bacteria.</title>
        <authorList>
            <person name="Fu J."/>
        </authorList>
    </citation>
    <scope>NUCLEOTIDE SEQUENCE [LARGE SCALE GENOMIC DNA]</scope>
    <source>
        <strain evidence="1 2">Gsoil3046</strain>
    </source>
</reference>
<sequence length="59" mass="6229">MVKKGLIECYVTEAPAMPARVAIEQIQRILSEGATPEQVAAAMAAVQQPAVPRQGSLPL</sequence>
<dbReference type="Proteomes" id="UP001620460">
    <property type="component" value="Unassembled WGS sequence"/>
</dbReference>
<gene>
    <name evidence="1" type="ORF">ISP17_11345</name>
</gene>
<evidence type="ECO:0000313" key="2">
    <source>
        <dbReference type="Proteomes" id="UP001620460"/>
    </source>
</evidence>
<proteinExistence type="predicted"/>
<protein>
    <submittedName>
        <fullName evidence="1">Uncharacterized protein</fullName>
    </submittedName>
</protein>
<comment type="caution">
    <text evidence="1">The sequence shown here is derived from an EMBL/GenBank/DDBJ whole genome shotgun (WGS) entry which is preliminary data.</text>
</comment>
<organism evidence="1 2">
    <name type="scientific">Dyella ginsengisoli</name>
    <dbReference type="NCBI Taxonomy" id="363848"/>
    <lineage>
        <taxon>Bacteria</taxon>
        <taxon>Pseudomonadati</taxon>
        <taxon>Pseudomonadota</taxon>
        <taxon>Gammaproteobacteria</taxon>
        <taxon>Lysobacterales</taxon>
        <taxon>Rhodanobacteraceae</taxon>
        <taxon>Dyella</taxon>
    </lineage>
</organism>
<dbReference type="EMBL" id="JADIKM010000003">
    <property type="protein sequence ID" value="MFK2904561.1"/>
    <property type="molecule type" value="Genomic_DNA"/>
</dbReference>
<name>A0ABW8JTT7_9GAMM</name>
<dbReference type="RefSeq" id="WP_404633195.1">
    <property type="nucleotide sequence ID" value="NZ_JADIKM010000003.1"/>
</dbReference>
<accession>A0ABW8JTT7</accession>
<evidence type="ECO:0000313" key="1">
    <source>
        <dbReference type="EMBL" id="MFK2904561.1"/>
    </source>
</evidence>